<evidence type="ECO:0000313" key="1">
    <source>
        <dbReference type="EMBL" id="GCL43693.1"/>
    </source>
</evidence>
<sequence>MVTLVVLINILISLLLLCLAQKLWQAKDALTLIADLFNEYERASYAVLHTAVDNIYLVQEDIQNLNLKNQILQQQIQQIQQIISLIILIRQISAGYWLKNKNHPKFKNPSKLG</sequence>
<name>A0A480AIU8_9CYAN</name>
<dbReference type="Proteomes" id="UP000299367">
    <property type="component" value="Unassembled WGS sequence"/>
</dbReference>
<gene>
    <name evidence="1" type="ORF">NIES80_34120</name>
</gene>
<accession>A0A480AIU8</accession>
<dbReference type="AlphaFoldDB" id="A0A480AIU8"/>
<comment type="caution">
    <text evidence="1">The sequence shown here is derived from an EMBL/GenBank/DDBJ whole genome shotgun (WGS) entry which is preliminary data.</text>
</comment>
<evidence type="ECO:0000313" key="2">
    <source>
        <dbReference type="Proteomes" id="UP000299367"/>
    </source>
</evidence>
<reference evidence="2" key="1">
    <citation type="submission" date="2019-02" db="EMBL/GenBank/DDBJ databases">
        <title>Draft genome sequence of Dolichospermum planctonicum NIES-80.</title>
        <authorList>
            <person name="Yamaguchi H."/>
            <person name="Suzuki S."/>
            <person name="Kawachi M."/>
        </authorList>
    </citation>
    <scope>NUCLEOTIDE SEQUENCE [LARGE SCALE GENOMIC DNA]</scope>
    <source>
        <strain evidence="2">NIES-80</strain>
    </source>
</reference>
<dbReference type="EMBL" id="BJCF01000049">
    <property type="protein sequence ID" value="GCL43693.1"/>
    <property type="molecule type" value="Genomic_DNA"/>
</dbReference>
<organism evidence="1 2">
    <name type="scientific">Dolichospermum planctonicum</name>
    <dbReference type="NCBI Taxonomy" id="136072"/>
    <lineage>
        <taxon>Bacteria</taxon>
        <taxon>Bacillati</taxon>
        <taxon>Cyanobacteriota</taxon>
        <taxon>Cyanophyceae</taxon>
        <taxon>Nostocales</taxon>
        <taxon>Aphanizomenonaceae</taxon>
        <taxon>Dolichospermum</taxon>
    </lineage>
</organism>
<protein>
    <submittedName>
        <fullName evidence="1">Uncharacterized protein</fullName>
    </submittedName>
</protein>
<proteinExistence type="predicted"/>
<dbReference type="RefSeq" id="WP_190371264.1">
    <property type="nucleotide sequence ID" value="NZ_BJCF01000049.1"/>
</dbReference>